<dbReference type="Proteomes" id="UP000824890">
    <property type="component" value="Unassembled WGS sequence"/>
</dbReference>
<organism evidence="2 3">
    <name type="scientific">Brassica napus</name>
    <name type="common">Rape</name>
    <dbReference type="NCBI Taxonomy" id="3708"/>
    <lineage>
        <taxon>Eukaryota</taxon>
        <taxon>Viridiplantae</taxon>
        <taxon>Streptophyta</taxon>
        <taxon>Embryophyta</taxon>
        <taxon>Tracheophyta</taxon>
        <taxon>Spermatophyta</taxon>
        <taxon>Magnoliopsida</taxon>
        <taxon>eudicotyledons</taxon>
        <taxon>Gunneridae</taxon>
        <taxon>Pentapetalae</taxon>
        <taxon>rosids</taxon>
        <taxon>malvids</taxon>
        <taxon>Brassicales</taxon>
        <taxon>Brassicaceae</taxon>
        <taxon>Brassiceae</taxon>
        <taxon>Brassica</taxon>
    </lineage>
</organism>
<dbReference type="EMBL" id="JAGKQM010000017">
    <property type="protein sequence ID" value="KAH0867702.1"/>
    <property type="molecule type" value="Genomic_DNA"/>
</dbReference>
<accession>A0ABQ7YJA5</accession>
<name>A0ABQ7YJA5_BRANA</name>
<feature type="non-terminal residue" evidence="2">
    <location>
        <position position="1"/>
    </location>
</feature>
<sequence length="181" mass="20049">PPLLFVLARSSSRRSVLLTSVRRGPFCFPSFGYASLLVQFSARKLRSRHFGKDYPVVEVTYLFIVVVWRLAVHRRSVYLFLSHRNVVLDSLLFVCYFLMGFENCPGVCIFSFVRLCLGGCLGSVSSGMSTSSAMAGGGASMWWSSEFPLHFPSDLPRSVMIYSVAPAVISVGCVLVWASLK</sequence>
<keyword evidence="1" id="KW-0812">Transmembrane</keyword>
<protein>
    <submittedName>
        <fullName evidence="2">Uncharacterized protein</fullName>
    </submittedName>
</protein>
<feature type="transmembrane region" description="Helical" evidence="1">
    <location>
        <begin position="20"/>
        <end position="42"/>
    </location>
</feature>
<gene>
    <name evidence="2" type="ORF">HID58_074724</name>
</gene>
<feature type="transmembrane region" description="Helical" evidence="1">
    <location>
        <begin position="120"/>
        <end position="139"/>
    </location>
</feature>
<reference evidence="2 3" key="1">
    <citation type="submission" date="2021-05" db="EMBL/GenBank/DDBJ databases">
        <title>Genome Assembly of Synthetic Allotetraploid Brassica napus Reveals Homoeologous Exchanges between Subgenomes.</title>
        <authorList>
            <person name="Davis J.T."/>
        </authorList>
    </citation>
    <scope>NUCLEOTIDE SEQUENCE [LARGE SCALE GENOMIC DNA]</scope>
    <source>
        <strain evidence="3">cv. Da-Ae</strain>
        <tissue evidence="2">Seedling</tissue>
    </source>
</reference>
<proteinExistence type="predicted"/>
<feature type="transmembrane region" description="Helical" evidence="1">
    <location>
        <begin position="91"/>
        <end position="113"/>
    </location>
</feature>
<keyword evidence="1" id="KW-1133">Transmembrane helix</keyword>
<comment type="caution">
    <text evidence="2">The sequence shown here is derived from an EMBL/GenBank/DDBJ whole genome shotgun (WGS) entry which is preliminary data.</text>
</comment>
<evidence type="ECO:0000313" key="3">
    <source>
        <dbReference type="Proteomes" id="UP000824890"/>
    </source>
</evidence>
<feature type="transmembrane region" description="Helical" evidence="1">
    <location>
        <begin position="159"/>
        <end position="180"/>
    </location>
</feature>
<feature type="transmembrane region" description="Helical" evidence="1">
    <location>
        <begin position="54"/>
        <end position="71"/>
    </location>
</feature>
<feature type="non-terminal residue" evidence="2">
    <location>
        <position position="181"/>
    </location>
</feature>
<keyword evidence="3" id="KW-1185">Reference proteome</keyword>
<keyword evidence="1" id="KW-0472">Membrane</keyword>
<evidence type="ECO:0000256" key="1">
    <source>
        <dbReference type="SAM" id="Phobius"/>
    </source>
</evidence>
<evidence type="ECO:0000313" key="2">
    <source>
        <dbReference type="EMBL" id="KAH0867702.1"/>
    </source>
</evidence>